<evidence type="ECO:0000313" key="3">
    <source>
        <dbReference type="Proteomes" id="UP000487268"/>
    </source>
</evidence>
<keyword evidence="3" id="KW-1185">Reference proteome</keyword>
<dbReference type="EMBL" id="WEGH01000003">
    <property type="protein sequence ID" value="MQY06810.1"/>
    <property type="molecule type" value="Genomic_DNA"/>
</dbReference>
<protein>
    <recommendedName>
        <fullName evidence="1">DUF397 domain-containing protein</fullName>
    </recommendedName>
</protein>
<reference evidence="2 3" key="1">
    <citation type="submission" date="2019-10" db="EMBL/GenBank/DDBJ databases">
        <title>Actinomadura rubteroloni sp. nov. and Actinomadura macrotermitis sp. nov., isolated from the gut of fungus growing-termite Macrotermes natalensis.</title>
        <authorList>
            <person name="Benndorf R."/>
            <person name="Martin K."/>
            <person name="Kuefner M."/>
            <person name="De Beer W."/>
            <person name="Kaster A.-K."/>
            <person name="Vollmers J."/>
            <person name="Poulsen M."/>
            <person name="Beemelmanns C."/>
        </authorList>
    </citation>
    <scope>NUCLEOTIDE SEQUENCE [LARGE SCALE GENOMIC DNA]</scope>
    <source>
        <strain evidence="2 3">RB68</strain>
    </source>
</reference>
<feature type="domain" description="DUF397" evidence="1">
    <location>
        <begin position="3"/>
        <end position="49"/>
    </location>
</feature>
<dbReference type="RefSeq" id="WP_153536278.1">
    <property type="nucleotide sequence ID" value="NZ_WEGH01000003.1"/>
</dbReference>
<gene>
    <name evidence="2" type="ORF">ACRB68_49060</name>
</gene>
<name>A0A7K0C039_9ACTN</name>
<dbReference type="OrthoDB" id="3482302at2"/>
<evidence type="ECO:0000313" key="2">
    <source>
        <dbReference type="EMBL" id="MQY06810.1"/>
    </source>
</evidence>
<comment type="caution">
    <text evidence="2">The sequence shown here is derived from an EMBL/GenBank/DDBJ whole genome shotgun (WGS) entry which is preliminary data.</text>
</comment>
<sequence length="55" mass="6053">MSSWRKARRSDDQGGHCVELAATRDAVIVRDSKAPENGYLVFDRAALRAAIGNHL</sequence>
<dbReference type="AlphaFoldDB" id="A0A7K0C039"/>
<dbReference type="Pfam" id="PF04149">
    <property type="entry name" value="DUF397"/>
    <property type="match status" value="1"/>
</dbReference>
<organism evidence="2 3">
    <name type="scientific">Actinomadura macrotermitis</name>
    <dbReference type="NCBI Taxonomy" id="2585200"/>
    <lineage>
        <taxon>Bacteria</taxon>
        <taxon>Bacillati</taxon>
        <taxon>Actinomycetota</taxon>
        <taxon>Actinomycetes</taxon>
        <taxon>Streptosporangiales</taxon>
        <taxon>Thermomonosporaceae</taxon>
        <taxon>Actinomadura</taxon>
    </lineage>
</organism>
<accession>A0A7K0C039</accession>
<dbReference type="InterPro" id="IPR007278">
    <property type="entry name" value="DUF397"/>
</dbReference>
<evidence type="ECO:0000259" key="1">
    <source>
        <dbReference type="Pfam" id="PF04149"/>
    </source>
</evidence>
<dbReference type="Proteomes" id="UP000487268">
    <property type="component" value="Unassembled WGS sequence"/>
</dbReference>
<proteinExistence type="predicted"/>